<dbReference type="Proteomes" id="UP001589627">
    <property type="component" value="Unassembled WGS sequence"/>
</dbReference>
<evidence type="ECO:0000313" key="2">
    <source>
        <dbReference type="Proteomes" id="UP001589627"/>
    </source>
</evidence>
<sequence>MGLTLSDVITSTPSAWGAANATSAAVVYPLAAFVAVPLVAVVSDPAQMWHAGQRYGHVAEHIRTAIEEISQAVDRHASADHWREEGRNAFVANRVKPYQDTLGQAAGMYDNVRDTLWGCAIGYTVAGLSSAVIGSAVLGYVASLLAAAVVPGVDVATTYVANARMVEALQVVRTLISGLAKVNGVAWSILGRITAEIGALPVATAVGTGVSAYYIGAKAEPSFEKTQTTLNWPQRLKSGAAVPSGYRAPSAADQDAIKKIAPASITALGKDLDLGPARTLADAYDQAQGNDVGYPGFGAVGLHLAHAHSVMRDHAAQQLAACRDTPGTWLPGLRSCSDTWVFAEHASVDATKHDK</sequence>
<name>A0ABV5YMF5_9ACTN</name>
<accession>A0ABV5YMF5</accession>
<reference evidence="1 2" key="1">
    <citation type="submission" date="2024-09" db="EMBL/GenBank/DDBJ databases">
        <authorList>
            <person name="Sun Q."/>
            <person name="Mori K."/>
        </authorList>
    </citation>
    <scope>NUCLEOTIDE SEQUENCE [LARGE SCALE GENOMIC DNA]</scope>
    <source>
        <strain evidence="1 2">TBRC 0563</strain>
    </source>
</reference>
<keyword evidence="2" id="KW-1185">Reference proteome</keyword>
<organism evidence="1 2">
    <name type="scientific">Actinoallomurus acaciae</name>
    <dbReference type="NCBI Taxonomy" id="502577"/>
    <lineage>
        <taxon>Bacteria</taxon>
        <taxon>Bacillati</taxon>
        <taxon>Actinomycetota</taxon>
        <taxon>Actinomycetes</taxon>
        <taxon>Streptosporangiales</taxon>
        <taxon>Thermomonosporaceae</taxon>
        <taxon>Actinoallomurus</taxon>
    </lineage>
</organism>
<evidence type="ECO:0000313" key="1">
    <source>
        <dbReference type="EMBL" id="MFB9836228.1"/>
    </source>
</evidence>
<proteinExistence type="predicted"/>
<dbReference type="RefSeq" id="WP_378208891.1">
    <property type="nucleotide sequence ID" value="NZ_JBHLZP010000260.1"/>
</dbReference>
<protein>
    <submittedName>
        <fullName evidence="1">Uncharacterized protein</fullName>
    </submittedName>
</protein>
<comment type="caution">
    <text evidence="1">The sequence shown here is derived from an EMBL/GenBank/DDBJ whole genome shotgun (WGS) entry which is preliminary data.</text>
</comment>
<gene>
    <name evidence="1" type="ORF">ACFFNX_29045</name>
</gene>
<dbReference type="EMBL" id="JBHLZP010000260">
    <property type="protein sequence ID" value="MFB9836228.1"/>
    <property type="molecule type" value="Genomic_DNA"/>
</dbReference>